<keyword evidence="2" id="KW-0067">ATP-binding</keyword>
<dbReference type="InterPro" id="IPR022420">
    <property type="entry name" value="Circ_KaiC_arc"/>
</dbReference>
<dbReference type="eggNOG" id="arCOG01173">
    <property type="taxonomic scope" value="Archaea"/>
</dbReference>
<dbReference type="KEGG" id="ast:Asulf_02158"/>
<dbReference type="GeneID" id="15393790"/>
<dbReference type="HOGENOM" id="CLU_023669_2_2_2"/>
<sequence length="230" mass="25854">MIYKAMLSTGIEGLDSIIGGGIPEGHTVVVYGSYGTGKTTFGLHFIYEGLKNNEKSVFISLDEDEDSILESAKSFGMDLEPFNDKLEIIRLDVVMVKESLEKVTNELLNVFKRMNVRRIVIDSLSILESLFDEKERWLAISSLRDIIKQSGATAILTSESDKSGESTKYGIMEYMSDGAINLKIIRKHPLEEPVLALEVVKMRRIRHSRKPVPYMITDRGITVMEGAEIF</sequence>
<dbReference type="Pfam" id="PF06745">
    <property type="entry name" value="ATPase"/>
    <property type="match status" value="1"/>
</dbReference>
<dbReference type="InterPro" id="IPR014774">
    <property type="entry name" value="KaiC-like_dom"/>
</dbReference>
<evidence type="ECO:0000313" key="4">
    <source>
        <dbReference type="EMBL" id="AGK62112.1"/>
    </source>
</evidence>
<dbReference type="InterPro" id="IPR027417">
    <property type="entry name" value="P-loop_NTPase"/>
</dbReference>
<dbReference type="SUPFAM" id="SSF52540">
    <property type="entry name" value="P-loop containing nucleoside triphosphate hydrolases"/>
    <property type="match status" value="1"/>
</dbReference>
<protein>
    <submittedName>
        <fullName evidence="4">KaiC domain protein, AF_0351 family</fullName>
    </submittedName>
</protein>
<dbReference type="STRING" id="387631.Asulf_02158"/>
<organism evidence="4 5">
    <name type="scientific">Archaeoglobus sulfaticallidus PM70-1</name>
    <dbReference type="NCBI Taxonomy" id="387631"/>
    <lineage>
        <taxon>Archaea</taxon>
        <taxon>Methanobacteriati</taxon>
        <taxon>Methanobacteriota</taxon>
        <taxon>Archaeoglobi</taxon>
        <taxon>Archaeoglobales</taxon>
        <taxon>Archaeoglobaceae</taxon>
        <taxon>Archaeoglobus</taxon>
    </lineage>
</organism>
<evidence type="ECO:0000259" key="3">
    <source>
        <dbReference type="PROSITE" id="PS51146"/>
    </source>
</evidence>
<dbReference type="EMBL" id="CP005290">
    <property type="protein sequence ID" value="AGK62112.1"/>
    <property type="molecule type" value="Genomic_DNA"/>
</dbReference>
<dbReference type="PANTHER" id="PTHR43637">
    <property type="entry name" value="UPF0273 PROTEIN TM_0370"/>
    <property type="match status" value="1"/>
</dbReference>
<dbReference type="PROSITE" id="PS51146">
    <property type="entry name" value="KAIC"/>
    <property type="match status" value="1"/>
</dbReference>
<dbReference type="Proteomes" id="UP000013307">
    <property type="component" value="Chromosome"/>
</dbReference>
<keyword evidence="1" id="KW-0547">Nucleotide-binding</keyword>
<accession>N0BII0</accession>
<dbReference type="NCBIfam" id="TIGR03880">
    <property type="entry name" value="KaiC_arch_3"/>
    <property type="match status" value="1"/>
</dbReference>
<dbReference type="InterPro" id="IPR010624">
    <property type="entry name" value="KaiC_dom"/>
</dbReference>
<name>N0BII0_9EURY</name>
<dbReference type="GO" id="GO:0005524">
    <property type="term" value="F:ATP binding"/>
    <property type="evidence" value="ECO:0007669"/>
    <property type="project" value="UniProtKB-KW"/>
</dbReference>
<gene>
    <name evidence="4" type="ORF">Asulf_02158</name>
</gene>
<dbReference type="PRINTS" id="PR01874">
    <property type="entry name" value="DNAREPAIRADA"/>
</dbReference>
<evidence type="ECO:0000256" key="1">
    <source>
        <dbReference type="ARBA" id="ARBA00022741"/>
    </source>
</evidence>
<reference evidence="4 5" key="1">
    <citation type="journal article" date="2013" name="Genome Announc.">
        <title>Complete Genome Sequence of the Thermophilic and Facultatively Chemolithoautotrophic Sulfate Reducer Archaeoglobus sulfaticallidus Strain PM70-1T.</title>
        <authorList>
            <person name="Stokke R."/>
            <person name="Hocking W.P."/>
            <person name="Steinsbu B.O."/>
            <person name="Steen I.H."/>
        </authorList>
    </citation>
    <scope>NUCLEOTIDE SEQUENCE [LARGE SCALE GENOMIC DNA]</scope>
    <source>
        <strain evidence="4">PM70-1</strain>
    </source>
</reference>
<feature type="domain" description="KaiC" evidence="3">
    <location>
        <begin position="5"/>
        <end position="230"/>
    </location>
</feature>
<dbReference type="RefSeq" id="WP_015591708.1">
    <property type="nucleotide sequence ID" value="NC_021169.1"/>
</dbReference>
<proteinExistence type="predicted"/>
<evidence type="ECO:0000313" key="5">
    <source>
        <dbReference type="Proteomes" id="UP000013307"/>
    </source>
</evidence>
<keyword evidence="5" id="KW-1185">Reference proteome</keyword>
<dbReference type="AlphaFoldDB" id="N0BII0"/>
<dbReference type="Gene3D" id="3.40.50.300">
    <property type="entry name" value="P-loop containing nucleotide triphosphate hydrolases"/>
    <property type="match status" value="1"/>
</dbReference>
<evidence type="ECO:0000256" key="2">
    <source>
        <dbReference type="ARBA" id="ARBA00022840"/>
    </source>
</evidence>